<keyword evidence="7" id="KW-1185">Reference proteome</keyword>
<dbReference type="EMBL" id="RJVP01000003">
    <property type="protein sequence ID" value="ROH86112.1"/>
    <property type="molecule type" value="Genomic_DNA"/>
</dbReference>
<dbReference type="Proteomes" id="UP000275137">
    <property type="component" value="Unassembled WGS sequence"/>
</dbReference>
<accession>A0A3N0V0H3</accession>
<evidence type="ECO:0000256" key="3">
    <source>
        <dbReference type="ARBA" id="ARBA00022795"/>
    </source>
</evidence>
<evidence type="ECO:0000256" key="4">
    <source>
        <dbReference type="ARBA" id="ARBA00023186"/>
    </source>
</evidence>
<proteinExistence type="predicted"/>
<protein>
    <recommendedName>
        <fullName evidence="5">Flagellar protein FliT</fullName>
    </recommendedName>
</protein>
<sequence length="114" mass="12893">MHANPSLAQYQTIAEITAQMLTAAQAEDWETLTRLEQQCAECVRKLQMQSLLNPAAPLAGAEREAKLHCLQNILAHDRQIRELVNPWMRKLSSMISSNIAERKLARHYGNSPPM</sequence>
<dbReference type="GO" id="GO:0044781">
    <property type="term" value="P:bacterial-type flagellum organization"/>
    <property type="evidence" value="ECO:0007669"/>
    <property type="project" value="UniProtKB-KW"/>
</dbReference>
<keyword evidence="6" id="KW-0282">Flagellum</keyword>
<reference evidence="6 7" key="1">
    <citation type="submission" date="2018-10" db="EMBL/GenBank/DDBJ databases">
        <authorList>
            <person name="Chen W.-M."/>
        </authorList>
    </citation>
    <scope>NUCLEOTIDE SEQUENCE [LARGE SCALE GENOMIC DNA]</scope>
    <source>
        <strain evidence="6 7">H-5</strain>
    </source>
</reference>
<keyword evidence="2" id="KW-0963">Cytoplasm</keyword>
<dbReference type="AlphaFoldDB" id="A0A3N0V0H3"/>
<keyword evidence="6" id="KW-0969">Cilium</keyword>
<organism evidence="6 7">
    <name type="scientific">Pseudomethylobacillus aquaticus</name>
    <dbReference type="NCBI Taxonomy" id="2676064"/>
    <lineage>
        <taxon>Bacteria</taxon>
        <taxon>Pseudomonadati</taxon>
        <taxon>Pseudomonadota</taxon>
        <taxon>Betaproteobacteria</taxon>
        <taxon>Nitrosomonadales</taxon>
        <taxon>Methylophilaceae</taxon>
        <taxon>Pseudomethylobacillus</taxon>
    </lineage>
</organism>
<evidence type="ECO:0000256" key="1">
    <source>
        <dbReference type="ARBA" id="ARBA00004514"/>
    </source>
</evidence>
<keyword evidence="3" id="KW-1005">Bacterial flagellum biogenesis</keyword>
<gene>
    <name evidence="6" type="ORF">ED236_06505</name>
</gene>
<keyword evidence="4" id="KW-0143">Chaperone</keyword>
<name>A0A3N0V0H3_9PROT</name>
<evidence type="ECO:0000256" key="5">
    <source>
        <dbReference type="ARBA" id="ARBA00093797"/>
    </source>
</evidence>
<evidence type="ECO:0000256" key="2">
    <source>
        <dbReference type="ARBA" id="ARBA00022490"/>
    </source>
</evidence>
<dbReference type="InterPro" id="IPR008622">
    <property type="entry name" value="FliT"/>
</dbReference>
<dbReference type="Gene3D" id="1.20.58.380">
    <property type="entry name" value="Flagellar protein flit"/>
    <property type="match status" value="1"/>
</dbReference>
<comment type="subcellular location">
    <subcellularLocation>
        <location evidence="1">Cytoplasm</location>
        <location evidence="1">Cytosol</location>
    </subcellularLocation>
</comment>
<dbReference type="RefSeq" id="WP_123237172.1">
    <property type="nucleotide sequence ID" value="NZ_RJVP01000003.1"/>
</dbReference>
<dbReference type="Pfam" id="PF05400">
    <property type="entry name" value="FliT"/>
    <property type="match status" value="1"/>
</dbReference>
<evidence type="ECO:0000313" key="6">
    <source>
        <dbReference type="EMBL" id="ROH86112.1"/>
    </source>
</evidence>
<keyword evidence="6" id="KW-0966">Cell projection</keyword>
<evidence type="ECO:0000313" key="7">
    <source>
        <dbReference type="Proteomes" id="UP000275137"/>
    </source>
</evidence>
<comment type="caution">
    <text evidence="6">The sequence shown here is derived from an EMBL/GenBank/DDBJ whole genome shotgun (WGS) entry which is preliminary data.</text>
</comment>